<dbReference type="PROSITE" id="PS50011">
    <property type="entry name" value="PROTEIN_KINASE_DOM"/>
    <property type="match status" value="1"/>
</dbReference>
<evidence type="ECO:0000256" key="5">
    <source>
        <dbReference type="ARBA" id="ARBA00037982"/>
    </source>
</evidence>
<dbReference type="SUPFAM" id="SSF56112">
    <property type="entry name" value="Protein kinase-like (PK-like)"/>
    <property type="match status" value="1"/>
</dbReference>
<gene>
    <name evidence="10" type="ORF">ONB1V03_LOCUS11359</name>
</gene>
<dbReference type="PROSITE" id="PS00626">
    <property type="entry name" value="RCC1_2"/>
    <property type="match status" value="1"/>
</dbReference>
<dbReference type="GO" id="GO:1990625">
    <property type="term" value="P:negative regulation of cytoplasmic translational initiation in response to stress"/>
    <property type="evidence" value="ECO:0007669"/>
    <property type="project" value="TreeGrafter"/>
</dbReference>
<dbReference type="Proteomes" id="UP000728032">
    <property type="component" value="Unassembled WGS sequence"/>
</dbReference>
<dbReference type="OrthoDB" id="7700243at2759"/>
<evidence type="ECO:0000313" key="11">
    <source>
        <dbReference type="Proteomes" id="UP000728032"/>
    </source>
</evidence>
<dbReference type="SMART" id="SM00220">
    <property type="entry name" value="S_TKc"/>
    <property type="match status" value="1"/>
</dbReference>
<feature type="repeat" description="RCC1" evidence="6">
    <location>
        <begin position="1"/>
        <end position="51"/>
    </location>
</feature>
<dbReference type="EMBL" id="CAJPVJ010008408">
    <property type="protein sequence ID" value="CAG2171901.1"/>
    <property type="molecule type" value="Genomic_DNA"/>
</dbReference>
<dbReference type="Pfam" id="PF00415">
    <property type="entry name" value="RCC1"/>
    <property type="match status" value="2"/>
</dbReference>
<dbReference type="GO" id="GO:0005829">
    <property type="term" value="C:cytosol"/>
    <property type="evidence" value="ECO:0007669"/>
    <property type="project" value="TreeGrafter"/>
</dbReference>
<sequence>MVYGLGDNRYGCLGLGHNVSIHSPQLIPELCHQNIQTFITGFDFVLAMDTVNHIYSLGHNIWGQLGRDVTPEGVYLKPERISNFDDKDIQQISCGSHHSLALTSSGRLEVIGSGGFGTVLRVKHKFDGQVFAVKRIEINDFDEKEVQNLMNVRSEYVVRYYHSWLEPRFGYIQMELCSQSLRNILEVKHKVFERQIGDPLDCVEYFISCEIFRQILECVQYLHGLDPQMIHRDLKPDNILIVHNVRNGRFVKLCDFGLATVHDKRIHYRTTRKHTADIGDMRYMAPEIGQGEKYGLKSDIYSLGLIGGEIFGVKVILIEPNKL</sequence>
<dbReference type="PROSITE" id="PS50012">
    <property type="entry name" value="RCC1_3"/>
    <property type="match status" value="2"/>
</dbReference>
<feature type="binding site" evidence="7">
    <location>
        <position position="134"/>
    </location>
    <ligand>
        <name>ATP</name>
        <dbReference type="ChEBI" id="CHEBI:30616"/>
    </ligand>
</feature>
<evidence type="ECO:0000256" key="7">
    <source>
        <dbReference type="PROSITE-ProRule" id="PRU10141"/>
    </source>
</evidence>
<evidence type="ECO:0000313" key="10">
    <source>
        <dbReference type="EMBL" id="CAD7654714.1"/>
    </source>
</evidence>
<dbReference type="GO" id="GO:0005634">
    <property type="term" value="C:nucleus"/>
    <property type="evidence" value="ECO:0007669"/>
    <property type="project" value="TreeGrafter"/>
</dbReference>
<organism evidence="10">
    <name type="scientific">Oppiella nova</name>
    <dbReference type="NCBI Taxonomy" id="334625"/>
    <lineage>
        <taxon>Eukaryota</taxon>
        <taxon>Metazoa</taxon>
        <taxon>Ecdysozoa</taxon>
        <taxon>Arthropoda</taxon>
        <taxon>Chelicerata</taxon>
        <taxon>Arachnida</taxon>
        <taxon>Acari</taxon>
        <taxon>Acariformes</taxon>
        <taxon>Sarcoptiformes</taxon>
        <taxon>Oribatida</taxon>
        <taxon>Brachypylina</taxon>
        <taxon>Oppioidea</taxon>
        <taxon>Oppiidae</taxon>
        <taxon>Oppiella</taxon>
    </lineage>
</organism>
<evidence type="ECO:0000256" key="8">
    <source>
        <dbReference type="RuleBase" id="RU000304"/>
    </source>
</evidence>
<dbReference type="Gene3D" id="1.10.510.10">
    <property type="entry name" value="Transferase(Phosphotransferase) domain 1"/>
    <property type="match status" value="1"/>
</dbReference>
<proteinExistence type="inferred from homology"/>
<evidence type="ECO:0000259" key="9">
    <source>
        <dbReference type="PROSITE" id="PS50011"/>
    </source>
</evidence>
<dbReference type="InterPro" id="IPR000719">
    <property type="entry name" value="Prot_kinase_dom"/>
</dbReference>
<keyword evidence="11" id="KW-1185">Reference proteome</keyword>
<dbReference type="AlphaFoldDB" id="A0A7R9QRR0"/>
<evidence type="ECO:0000256" key="4">
    <source>
        <dbReference type="ARBA" id="ARBA00022840"/>
    </source>
</evidence>
<accession>A0A7R9QRR0</accession>
<dbReference type="Gene3D" id="2.130.10.30">
    <property type="entry name" value="Regulator of chromosome condensation 1/beta-lactamase-inhibitor protein II"/>
    <property type="match status" value="1"/>
</dbReference>
<evidence type="ECO:0000256" key="6">
    <source>
        <dbReference type="PROSITE-ProRule" id="PRU00235"/>
    </source>
</evidence>
<evidence type="ECO:0000256" key="2">
    <source>
        <dbReference type="ARBA" id="ARBA00022741"/>
    </source>
</evidence>
<dbReference type="PANTHER" id="PTHR11042">
    <property type="entry name" value="EUKARYOTIC TRANSLATION INITIATION FACTOR 2-ALPHA KINASE EIF2-ALPHA KINASE -RELATED"/>
    <property type="match status" value="1"/>
</dbReference>
<dbReference type="InterPro" id="IPR050339">
    <property type="entry name" value="CC_SR_Kinase"/>
</dbReference>
<dbReference type="InterPro" id="IPR017441">
    <property type="entry name" value="Protein_kinase_ATP_BS"/>
</dbReference>
<dbReference type="Pfam" id="PF00069">
    <property type="entry name" value="Pkinase"/>
    <property type="match status" value="1"/>
</dbReference>
<dbReference type="InterPro" id="IPR009091">
    <property type="entry name" value="RCC1/BLIP-II"/>
</dbReference>
<dbReference type="GO" id="GO:0004694">
    <property type="term" value="F:eukaryotic translation initiation factor 2alpha kinase activity"/>
    <property type="evidence" value="ECO:0007669"/>
    <property type="project" value="TreeGrafter"/>
</dbReference>
<evidence type="ECO:0000256" key="1">
    <source>
        <dbReference type="ARBA" id="ARBA00022679"/>
    </source>
</evidence>
<feature type="domain" description="Protein kinase" evidence="9">
    <location>
        <begin position="105"/>
        <end position="323"/>
    </location>
</feature>
<comment type="similarity">
    <text evidence="5">Belongs to the protein kinase superfamily. Ser/Thr protein kinase family. GCN2 subfamily.</text>
</comment>
<dbReference type="SUPFAM" id="SSF50985">
    <property type="entry name" value="RCC1/BLIP-II"/>
    <property type="match status" value="1"/>
</dbReference>
<dbReference type="GO" id="GO:0005524">
    <property type="term" value="F:ATP binding"/>
    <property type="evidence" value="ECO:0007669"/>
    <property type="project" value="UniProtKB-UniRule"/>
</dbReference>
<evidence type="ECO:0000256" key="3">
    <source>
        <dbReference type="ARBA" id="ARBA00022777"/>
    </source>
</evidence>
<dbReference type="InterPro" id="IPR000408">
    <property type="entry name" value="Reg_chr_condens"/>
</dbReference>
<dbReference type="InterPro" id="IPR011009">
    <property type="entry name" value="Kinase-like_dom_sf"/>
</dbReference>
<dbReference type="PROSITE" id="PS00108">
    <property type="entry name" value="PROTEIN_KINASE_ST"/>
    <property type="match status" value="1"/>
</dbReference>
<name>A0A7R9QRR0_9ACAR</name>
<dbReference type="InterPro" id="IPR008271">
    <property type="entry name" value="Ser/Thr_kinase_AS"/>
</dbReference>
<reference evidence="10" key="1">
    <citation type="submission" date="2020-11" db="EMBL/GenBank/DDBJ databases">
        <authorList>
            <person name="Tran Van P."/>
        </authorList>
    </citation>
    <scope>NUCLEOTIDE SEQUENCE</scope>
</reference>
<keyword evidence="2 7" id="KW-0547">Nucleotide-binding</keyword>
<dbReference type="PROSITE" id="PS00107">
    <property type="entry name" value="PROTEIN_KINASE_ATP"/>
    <property type="match status" value="1"/>
</dbReference>
<protein>
    <recommendedName>
        <fullName evidence="9">Protein kinase domain-containing protein</fullName>
    </recommendedName>
</protein>
<keyword evidence="1" id="KW-0808">Transferase</keyword>
<dbReference type="PANTHER" id="PTHR11042:SF136">
    <property type="entry name" value="EIF-2-ALPHA KINASE GCN2"/>
    <property type="match status" value="1"/>
</dbReference>
<keyword evidence="3" id="KW-0418">Kinase</keyword>
<keyword evidence="8" id="KW-0723">Serine/threonine-protein kinase</keyword>
<feature type="non-terminal residue" evidence="10">
    <location>
        <position position="323"/>
    </location>
</feature>
<feature type="repeat" description="RCC1" evidence="6">
    <location>
        <begin position="52"/>
        <end position="105"/>
    </location>
</feature>
<dbReference type="EMBL" id="OC923233">
    <property type="protein sequence ID" value="CAD7654714.1"/>
    <property type="molecule type" value="Genomic_DNA"/>
</dbReference>
<keyword evidence="4 7" id="KW-0067">ATP-binding</keyword>